<proteinExistence type="predicted"/>
<dbReference type="PANTHER" id="PTHR35539:SF1">
    <property type="entry name" value="CDNA SEQUENCE BC048562"/>
    <property type="match status" value="1"/>
</dbReference>
<dbReference type="InterPro" id="IPR029369">
    <property type="entry name" value="HDNR"/>
</dbReference>
<organism evidence="3 4">
    <name type="scientific">Pantherophis guttatus</name>
    <name type="common">Corn snake</name>
    <name type="synonym">Elaphe guttata</name>
    <dbReference type="NCBI Taxonomy" id="94885"/>
    <lineage>
        <taxon>Eukaryota</taxon>
        <taxon>Metazoa</taxon>
        <taxon>Chordata</taxon>
        <taxon>Craniata</taxon>
        <taxon>Vertebrata</taxon>
        <taxon>Euteleostomi</taxon>
        <taxon>Lepidosauria</taxon>
        <taxon>Squamata</taxon>
        <taxon>Bifurcata</taxon>
        <taxon>Unidentata</taxon>
        <taxon>Episquamata</taxon>
        <taxon>Toxicofera</taxon>
        <taxon>Serpentes</taxon>
        <taxon>Colubroidea</taxon>
        <taxon>Colubridae</taxon>
        <taxon>Colubrinae</taxon>
        <taxon>Pantherophis</taxon>
    </lineage>
</organism>
<dbReference type="PANTHER" id="PTHR35539">
    <property type="entry name" value="CDNA SEQUENCE BC048562"/>
    <property type="match status" value="1"/>
</dbReference>
<name>A0ABM3YVK2_PANGU</name>
<dbReference type="Pfam" id="PF15115">
    <property type="entry name" value="HDNR"/>
    <property type="match status" value="1"/>
</dbReference>
<feature type="region of interest" description="Disordered" evidence="1">
    <location>
        <begin position="189"/>
        <end position="231"/>
    </location>
</feature>
<feature type="domain" description="Domain of unknown function with conserved HDNR motif" evidence="2">
    <location>
        <begin position="38"/>
        <end position="160"/>
    </location>
</feature>
<dbReference type="GeneID" id="117673976"/>
<accession>A0ABM3YVK2</accession>
<evidence type="ECO:0000313" key="3">
    <source>
        <dbReference type="Proteomes" id="UP001652622"/>
    </source>
</evidence>
<sequence length="264" mass="30341">MLRTPSVKDFRLMGSRRRVYSAKTPALWNTVPTKHASGFYGNHRSRCRSDFNQEYRKAARPQPPDIFLKRMKENPSKHIFSKHDNRQAFPGTATYFEHGLGRRRIEGSLPNTRNLIDWVPLKEELERDRPLHSSYQYDFHSKEKIPQLLIQHHFQRQPLQRIPSTTYQHTYHSYCLPQPNPSILQEQRLAKDPKPKDPESTVPASSEPSILASNDPPAPACSEATATDNTTAAEAVAPAPVSKRSVFLLPPRLTVYDCLHWHNC</sequence>
<keyword evidence="3" id="KW-1185">Reference proteome</keyword>
<dbReference type="Proteomes" id="UP001652622">
    <property type="component" value="Unplaced"/>
</dbReference>
<feature type="compositionally biased region" description="Basic and acidic residues" evidence="1">
    <location>
        <begin position="189"/>
        <end position="199"/>
    </location>
</feature>
<evidence type="ECO:0000256" key="1">
    <source>
        <dbReference type="SAM" id="MobiDB-lite"/>
    </source>
</evidence>
<dbReference type="RefSeq" id="XP_060540163.1">
    <property type="nucleotide sequence ID" value="XM_060684180.1"/>
</dbReference>
<reference evidence="4" key="1">
    <citation type="submission" date="2025-08" db="UniProtKB">
        <authorList>
            <consortium name="RefSeq"/>
        </authorList>
    </citation>
    <scope>IDENTIFICATION</scope>
    <source>
        <tissue evidence="4">Blood</tissue>
    </source>
</reference>
<evidence type="ECO:0000313" key="4">
    <source>
        <dbReference type="RefSeq" id="XP_060540163.1"/>
    </source>
</evidence>
<evidence type="ECO:0000259" key="2">
    <source>
        <dbReference type="Pfam" id="PF15115"/>
    </source>
</evidence>
<feature type="compositionally biased region" description="Polar residues" evidence="1">
    <location>
        <begin position="202"/>
        <end position="212"/>
    </location>
</feature>
<protein>
    <submittedName>
        <fullName evidence="4">Uncharacterized protein C3orf84 homolog isoform X1</fullName>
    </submittedName>
</protein>
<gene>
    <name evidence="4" type="primary">CUNH3orf84</name>
</gene>